<dbReference type="STRING" id="10228.B3RW05"/>
<organism evidence="12 13">
    <name type="scientific">Trichoplax adhaerens</name>
    <name type="common">Trichoplax reptans</name>
    <dbReference type="NCBI Taxonomy" id="10228"/>
    <lineage>
        <taxon>Eukaryota</taxon>
        <taxon>Metazoa</taxon>
        <taxon>Placozoa</taxon>
        <taxon>Uniplacotomia</taxon>
        <taxon>Trichoplacea</taxon>
        <taxon>Trichoplacidae</taxon>
        <taxon>Trichoplax</taxon>
    </lineage>
</organism>
<dbReference type="OMA" id="FIWRPSK"/>
<keyword evidence="6 10" id="KW-0862">Zinc</keyword>
<comment type="similarity">
    <text evidence="2 10">Belongs to the glycosyl hydrolase 38 family.</text>
</comment>
<dbReference type="Gene3D" id="2.70.98.30">
    <property type="entry name" value="Golgi alpha-mannosidase II, domain 4"/>
    <property type="match status" value="1"/>
</dbReference>
<dbReference type="SUPFAM" id="SSF74650">
    <property type="entry name" value="Galactose mutarotase-like"/>
    <property type="match status" value="1"/>
</dbReference>
<dbReference type="PROSITE" id="PS51257">
    <property type="entry name" value="PROKAR_LIPOPROTEIN"/>
    <property type="match status" value="1"/>
</dbReference>
<dbReference type="AlphaFoldDB" id="B3RW05"/>
<dbReference type="Gene3D" id="1.20.1270.50">
    <property type="entry name" value="Glycoside hydrolase family 38, central domain"/>
    <property type="match status" value="2"/>
</dbReference>
<dbReference type="InterPro" id="IPR037094">
    <property type="entry name" value="Glyco_hydro_38_cen_sf"/>
</dbReference>
<dbReference type="Pfam" id="PF07748">
    <property type="entry name" value="Glyco_hydro_38C"/>
    <property type="match status" value="1"/>
</dbReference>
<feature type="chain" id="PRO_5017852529" description="Alpha-mannosidase" evidence="10">
    <location>
        <begin position="26"/>
        <end position="994"/>
    </location>
</feature>
<evidence type="ECO:0000313" key="12">
    <source>
        <dbReference type="EMBL" id="EDV26091.1"/>
    </source>
</evidence>
<reference evidence="12 13" key="1">
    <citation type="journal article" date="2008" name="Nature">
        <title>The Trichoplax genome and the nature of placozoans.</title>
        <authorList>
            <person name="Srivastava M."/>
            <person name="Begovic E."/>
            <person name="Chapman J."/>
            <person name="Putnam N.H."/>
            <person name="Hellsten U."/>
            <person name="Kawashima T."/>
            <person name="Kuo A."/>
            <person name="Mitros T."/>
            <person name="Salamov A."/>
            <person name="Carpenter M.L."/>
            <person name="Signorovitch A.Y."/>
            <person name="Moreno M.A."/>
            <person name="Kamm K."/>
            <person name="Grimwood J."/>
            <person name="Schmutz J."/>
            <person name="Shapiro H."/>
            <person name="Grigoriev I.V."/>
            <person name="Buss L.W."/>
            <person name="Schierwater B."/>
            <person name="Dellaporta S.L."/>
            <person name="Rokhsar D.S."/>
        </authorList>
    </citation>
    <scope>NUCLEOTIDE SEQUENCE [LARGE SCALE GENOMIC DNA]</scope>
    <source>
        <strain evidence="12 13">Grell-BS-1999</strain>
    </source>
</reference>
<keyword evidence="9 10" id="KW-0326">Glycosidase</keyword>
<evidence type="ECO:0000256" key="9">
    <source>
        <dbReference type="ARBA" id="ARBA00023295"/>
    </source>
</evidence>
<keyword evidence="5 10" id="KW-0378">Hydrolase</keyword>
<dbReference type="InterPro" id="IPR000602">
    <property type="entry name" value="Glyco_hydro_38_N"/>
</dbReference>
<accession>B3RW05</accession>
<keyword evidence="10" id="KW-0732">Signal</keyword>
<dbReference type="GO" id="GO:0046872">
    <property type="term" value="F:metal ion binding"/>
    <property type="evidence" value="ECO:0007669"/>
    <property type="project" value="UniProtKB-KW"/>
</dbReference>
<dbReference type="KEGG" id="tad:TRIADDRAFT_63890"/>
<dbReference type="InterPro" id="IPR041147">
    <property type="entry name" value="GH38_C"/>
</dbReference>
<evidence type="ECO:0000256" key="1">
    <source>
        <dbReference type="ARBA" id="ARBA00000365"/>
    </source>
</evidence>
<evidence type="ECO:0000256" key="4">
    <source>
        <dbReference type="ARBA" id="ARBA00022723"/>
    </source>
</evidence>
<dbReference type="Gene3D" id="2.60.40.1180">
    <property type="entry name" value="Golgi alpha-mannosidase II"/>
    <property type="match status" value="1"/>
</dbReference>
<keyword evidence="4 10" id="KW-0479">Metal-binding</keyword>
<dbReference type="GO" id="GO:0004559">
    <property type="term" value="F:alpha-mannosidase activity"/>
    <property type="evidence" value="ECO:0000318"/>
    <property type="project" value="GO_Central"/>
</dbReference>
<evidence type="ECO:0000256" key="2">
    <source>
        <dbReference type="ARBA" id="ARBA00009792"/>
    </source>
</evidence>
<dbReference type="Pfam" id="PF17677">
    <property type="entry name" value="Glyco_hydro38C2"/>
    <property type="match status" value="1"/>
</dbReference>
<keyword evidence="7" id="KW-1015">Disulfide bond</keyword>
<dbReference type="PANTHER" id="PTHR11607">
    <property type="entry name" value="ALPHA-MANNOSIDASE"/>
    <property type="match status" value="1"/>
</dbReference>
<evidence type="ECO:0000256" key="6">
    <source>
        <dbReference type="ARBA" id="ARBA00022833"/>
    </source>
</evidence>
<dbReference type="PANTHER" id="PTHR11607:SF3">
    <property type="entry name" value="LYSOSOMAL ALPHA-MANNOSIDASE"/>
    <property type="match status" value="1"/>
</dbReference>
<dbReference type="eggNOG" id="KOG1959">
    <property type="taxonomic scope" value="Eukaryota"/>
</dbReference>
<dbReference type="InterPro" id="IPR028995">
    <property type="entry name" value="Glyco_hydro_57/38_cen_sf"/>
</dbReference>
<evidence type="ECO:0000256" key="8">
    <source>
        <dbReference type="ARBA" id="ARBA00023180"/>
    </source>
</evidence>
<dbReference type="InterPro" id="IPR027291">
    <property type="entry name" value="Glyco_hydro_38_N_sf"/>
</dbReference>
<dbReference type="Gene3D" id="3.20.110.10">
    <property type="entry name" value="Glycoside hydrolase 38, N terminal domain"/>
    <property type="match status" value="1"/>
</dbReference>
<dbReference type="Proteomes" id="UP000009022">
    <property type="component" value="Unassembled WGS sequence"/>
</dbReference>
<dbReference type="RefSeq" id="XP_002112124.1">
    <property type="nucleotide sequence ID" value="XM_002112088.1"/>
</dbReference>
<dbReference type="InterPro" id="IPR015341">
    <property type="entry name" value="Glyco_hydro_38_cen"/>
</dbReference>
<keyword evidence="13" id="KW-1185">Reference proteome</keyword>
<comment type="catalytic activity">
    <reaction evidence="1">
        <text>Hydrolysis of terminal, non-reducing alpha-D-mannose residues in alpha-D-mannosides.</text>
        <dbReference type="EC" id="3.2.1.24"/>
    </reaction>
</comment>
<dbReference type="PhylomeDB" id="B3RW05"/>
<dbReference type="SUPFAM" id="SSF88713">
    <property type="entry name" value="Glycoside hydrolase/deacetylase"/>
    <property type="match status" value="1"/>
</dbReference>
<dbReference type="GeneID" id="6752833"/>
<dbReference type="OrthoDB" id="2016903at2759"/>
<dbReference type="GO" id="GO:0005764">
    <property type="term" value="C:lysosome"/>
    <property type="evidence" value="ECO:0000318"/>
    <property type="project" value="GO_Central"/>
</dbReference>
<evidence type="ECO:0000256" key="3">
    <source>
        <dbReference type="ARBA" id="ARBA00012752"/>
    </source>
</evidence>
<dbReference type="GO" id="GO:0030246">
    <property type="term" value="F:carbohydrate binding"/>
    <property type="evidence" value="ECO:0007669"/>
    <property type="project" value="InterPro"/>
</dbReference>
<evidence type="ECO:0000313" key="13">
    <source>
        <dbReference type="Proteomes" id="UP000009022"/>
    </source>
</evidence>
<dbReference type="SMART" id="SM00872">
    <property type="entry name" value="Alpha-mann_mid"/>
    <property type="match status" value="1"/>
</dbReference>
<dbReference type="HOGENOM" id="CLU_004690_2_0_1"/>
<sequence>MACKRFLASVLCWMAIFACFNLVQCDQLEKQWKFDANNKLNIHLVSHTHNDVGWLKTLDQYYYGAKDKVAHAGVQYILDTVVQELMADPSKKFIYVEIAFFTRWWREQDKKTRENVKMLVKQGRLEFINGGWSMNDEAATHYNAIIDQMTLGLKFIRDTFGDAARPTIAWHIDPFGHSAAQASLFAQMGFNAFFLGRIDHDDKSARLSKKEMEMIWRASQSLGKKTQLFTGVLYNRYSPPPGFCFDQGCNDPPIQDDKNLRGYNADERVKTFMELVMMQASGYRTNNIMITMGNDFNYENARHWFKNLDKLIKHVKNTHKNVNIFYSTPSVYLKAVHAANLTWQVKTDDFFPYSDCNHCYWTGYFTSRPGYKGYVRDSNSILQVCKQLEVISKSTGNSSSEALTRAMGVAQHHDSVTGTAKQLVDFDYASRLADGRKECKNVISDAIGNLAKKSSSNKAATYVYCDYRNISICSITQKSKSFTINVYNPIARSMSSTIYLPISASHVTVIGPNGKPIHAQVNKNMHYKSQMQYPGQAPYTLVFEATLPALGYSEFYVKTIKSPSFYSSAELAKTIKFDLSNKDIVMENKYLKLTFSNATGRLKSITTKIGKQSKTMDVDQDFLWYNASKGNDESSQASGAYIFRPAVMDPIPIASSDKVEITQITKGSVIQEVHQKFSPWVTQVVRLQENWKFAEFEYTVGSIPIGDRLGKEIISRFTSQIKSAGLYYTDANGREMQKRKRNYRPTWKLRSTEPASQNYYPVNSRMYIKDNSMQLTVLTDRSQGGASLKDGQMELMVHRRLLYDDARGVGEPLNEKGVTGKGLIIRGVHYLTLAPPSDSAKLHREQGEALLLRPYVSFSNSYSSLQSWMSNSNAQMSAITKGLPENVHLLTLQRFDNNILLRLEHQFAVKEDSKLSKPVTVSLKNLFKSFNITSISEVTLSANAEIGQVKPLQWKTHDTSSDKLNLEKVIAENLNIDLKAMQIRTFNVTFTRYN</sequence>
<dbReference type="CDD" id="cd10810">
    <property type="entry name" value="GH38N_AMII_LAM_like"/>
    <property type="match status" value="1"/>
</dbReference>
<evidence type="ECO:0000256" key="7">
    <source>
        <dbReference type="ARBA" id="ARBA00023157"/>
    </source>
</evidence>
<dbReference type="InterPro" id="IPR011682">
    <property type="entry name" value="Glyco_hydro_38_C"/>
</dbReference>
<dbReference type="InterPro" id="IPR011330">
    <property type="entry name" value="Glyco_hydro/deAcase_b/a-brl"/>
</dbReference>
<dbReference type="InterPro" id="IPR050843">
    <property type="entry name" value="Glycosyl_Hydrlase_38"/>
</dbReference>
<dbReference type="FunFam" id="1.20.1270.50:FF:000002">
    <property type="entry name" value="Alpha-mannosidase"/>
    <property type="match status" value="1"/>
</dbReference>
<dbReference type="FunFam" id="1.20.1270.50:FF:000003">
    <property type="entry name" value="Alpha-mannosidase"/>
    <property type="match status" value="1"/>
</dbReference>
<dbReference type="InterPro" id="IPR011013">
    <property type="entry name" value="Gal_mutarotase_sf_dom"/>
</dbReference>
<evidence type="ECO:0000259" key="11">
    <source>
        <dbReference type="SMART" id="SM00872"/>
    </source>
</evidence>
<dbReference type="InterPro" id="IPR013780">
    <property type="entry name" value="Glyco_hydro_b"/>
</dbReference>
<dbReference type="EMBL" id="DS985244">
    <property type="protein sequence ID" value="EDV26091.1"/>
    <property type="molecule type" value="Genomic_DNA"/>
</dbReference>
<dbReference type="CTD" id="6752833"/>
<keyword evidence="8" id="KW-0325">Glycoprotein</keyword>
<proteinExistence type="inferred from homology"/>
<gene>
    <name evidence="12" type="ORF">TRIADDRAFT_63890</name>
</gene>
<dbReference type="Pfam" id="PF09261">
    <property type="entry name" value="Alpha-mann_mid"/>
    <property type="match status" value="1"/>
</dbReference>
<protein>
    <recommendedName>
        <fullName evidence="3 10">Alpha-mannosidase</fullName>
        <ecNumber evidence="10">3.2.1.-</ecNumber>
    </recommendedName>
</protein>
<feature type="signal peptide" evidence="10">
    <location>
        <begin position="1"/>
        <end position="25"/>
    </location>
</feature>
<evidence type="ECO:0000256" key="10">
    <source>
        <dbReference type="RuleBase" id="RU361199"/>
    </source>
</evidence>
<dbReference type="Pfam" id="PF01074">
    <property type="entry name" value="Glyco_hydro_38N"/>
    <property type="match status" value="1"/>
</dbReference>
<dbReference type="GO" id="GO:0006013">
    <property type="term" value="P:mannose metabolic process"/>
    <property type="evidence" value="ECO:0007669"/>
    <property type="project" value="InterPro"/>
</dbReference>
<comment type="cofactor">
    <cofactor evidence="10">
        <name>Zn(2+)</name>
        <dbReference type="ChEBI" id="CHEBI:29105"/>
    </cofactor>
    <text evidence="10">Binds 1 zinc ion per subunit.</text>
</comment>
<dbReference type="SUPFAM" id="SSF88688">
    <property type="entry name" value="Families 57/38 glycoside transferase middle domain"/>
    <property type="match status" value="1"/>
</dbReference>
<dbReference type="EC" id="3.2.1.-" evidence="10"/>
<dbReference type="InParanoid" id="B3RW05"/>
<dbReference type="FunFam" id="3.20.110.10:FF:000001">
    <property type="entry name" value="Alpha-mannosidase"/>
    <property type="match status" value="1"/>
</dbReference>
<dbReference type="FunFam" id="2.70.98.30:FF:000003">
    <property type="entry name" value="Alpha-mannosidase"/>
    <property type="match status" value="1"/>
</dbReference>
<dbReference type="Gene3D" id="2.60.40.1360">
    <property type="match status" value="1"/>
</dbReference>
<feature type="domain" description="Glycoside hydrolase family 38 central" evidence="11">
    <location>
        <begin position="359"/>
        <end position="432"/>
    </location>
</feature>
<name>B3RW05_TRIAD</name>
<evidence type="ECO:0000256" key="5">
    <source>
        <dbReference type="ARBA" id="ARBA00022801"/>
    </source>
</evidence>